<feature type="signal peptide" evidence="2">
    <location>
        <begin position="1"/>
        <end position="26"/>
    </location>
</feature>
<dbReference type="RefSeq" id="WP_156214477.1">
    <property type="nucleotide sequence ID" value="NZ_WOFH01000001.1"/>
</dbReference>
<comment type="caution">
    <text evidence="3">The sequence shown here is derived from an EMBL/GenBank/DDBJ whole genome shotgun (WGS) entry which is preliminary data.</text>
</comment>
<feature type="chain" id="PRO_5038532949" evidence="2">
    <location>
        <begin position="27"/>
        <end position="596"/>
    </location>
</feature>
<feature type="region of interest" description="Disordered" evidence="1">
    <location>
        <begin position="29"/>
        <end position="74"/>
    </location>
</feature>
<feature type="compositionally biased region" description="Basic residues" evidence="1">
    <location>
        <begin position="47"/>
        <end position="56"/>
    </location>
</feature>
<reference evidence="3 4" key="1">
    <citation type="submission" date="2019-11" db="EMBL/GenBank/DDBJ databases">
        <authorList>
            <person name="Cao P."/>
        </authorList>
    </citation>
    <scope>NUCLEOTIDE SEQUENCE [LARGE SCALE GENOMIC DNA]</scope>
    <source>
        <strain evidence="3 4">NEAU-AAG5</strain>
    </source>
</reference>
<evidence type="ECO:0000256" key="2">
    <source>
        <dbReference type="SAM" id="SignalP"/>
    </source>
</evidence>
<gene>
    <name evidence="3" type="ORF">GNZ18_02910</name>
</gene>
<feature type="region of interest" description="Disordered" evidence="1">
    <location>
        <begin position="148"/>
        <end position="168"/>
    </location>
</feature>
<sequence length="596" mass="65781">MGLKIQAAIVAVAAAASLATPGTVQLAMAGPRADQPSSPFAYPRQPHTYKPHKHPDRSRAPSGATEPEPLPHVAPGLTNLLTDYRERAIGHEDFARFAYIKLGIPQPGRELPDRYTDSELPDEQRSLLAGLLAGALDQLPKDVAESIRGNARPIEPAPSSRLPSRPRAAAPDAHCGYQYSRSLWGEVSWCKETTAHFEVSYNVTGPRAVDLTDADGNRVPDYVEQTVKSLEYAWSRYKGFGYKIPDKADVYIGNPRVAAGVGFTPPYSLIGFPTIVMGQQAGAFYLPRHELFHLSQYEYIPTRSWVFSARTTQWWMEATAEWGARVTMGGDPSVPESERYQYARHLPEFLGRPNDKLNQWDGFGAPRQYGAFIFAEFLSARLSFDAVRQTWEHLGGNWRGQPLEAIDDTFADYGVIPSDEMQVFATANYQLCKNDPQDPNDSGWHYLNIDVPRWCDFLASDSRTNGAGSAAPGIHRPYRYNVRLGADGRAAGTVTVRGGGTAYIDLIAPAGDLRRLVVGLTGVRGLQGNLITWETMPKRCYPDQQTLFLDANAEMQANLGDRCTVATLAINRPNADTDGDGQRVNWSTYFLSAAPR</sequence>
<feature type="compositionally biased region" description="Low complexity" evidence="1">
    <location>
        <begin position="157"/>
        <end position="168"/>
    </location>
</feature>
<organism evidence="3 4">
    <name type="scientific">Actinomadura litoris</name>
    <dbReference type="NCBI Taxonomy" id="2678616"/>
    <lineage>
        <taxon>Bacteria</taxon>
        <taxon>Bacillati</taxon>
        <taxon>Actinomycetota</taxon>
        <taxon>Actinomycetes</taxon>
        <taxon>Streptosporangiales</taxon>
        <taxon>Thermomonosporaceae</taxon>
        <taxon>Actinomadura</taxon>
    </lineage>
</organism>
<dbReference type="AlphaFoldDB" id="A0A7K1KTM8"/>
<dbReference type="Proteomes" id="UP000432015">
    <property type="component" value="Unassembled WGS sequence"/>
</dbReference>
<proteinExistence type="predicted"/>
<keyword evidence="4" id="KW-1185">Reference proteome</keyword>
<protein>
    <submittedName>
        <fullName evidence="3">Uncharacterized protein</fullName>
    </submittedName>
</protein>
<name>A0A7K1KTM8_9ACTN</name>
<evidence type="ECO:0000313" key="4">
    <source>
        <dbReference type="Proteomes" id="UP000432015"/>
    </source>
</evidence>
<evidence type="ECO:0000313" key="3">
    <source>
        <dbReference type="EMBL" id="MUN35551.1"/>
    </source>
</evidence>
<dbReference type="EMBL" id="WOFH01000001">
    <property type="protein sequence ID" value="MUN35551.1"/>
    <property type="molecule type" value="Genomic_DNA"/>
</dbReference>
<keyword evidence="2" id="KW-0732">Signal</keyword>
<evidence type="ECO:0000256" key="1">
    <source>
        <dbReference type="SAM" id="MobiDB-lite"/>
    </source>
</evidence>
<accession>A0A7K1KTM8</accession>